<dbReference type="Proteomes" id="UP000077315">
    <property type="component" value="Unassembled WGS sequence"/>
</dbReference>
<dbReference type="AlphaFoldDB" id="A0A162TC88"/>
<name>A0A162TC88_PHYB8</name>
<reference evidence="2" key="1">
    <citation type="submission" date="2015-06" db="EMBL/GenBank/DDBJ databases">
        <title>Expansion of signal transduction pathways in fungi by whole-genome duplication.</title>
        <authorList>
            <consortium name="DOE Joint Genome Institute"/>
            <person name="Corrochano L.M."/>
            <person name="Kuo A."/>
            <person name="Marcet-Houben M."/>
            <person name="Polaino S."/>
            <person name="Salamov A."/>
            <person name="Villalobos J.M."/>
            <person name="Alvarez M.I."/>
            <person name="Avalos J."/>
            <person name="Benito E.P."/>
            <person name="Benoit I."/>
            <person name="Burger G."/>
            <person name="Camino L.P."/>
            <person name="Canovas D."/>
            <person name="Cerda-Olmedo E."/>
            <person name="Cheng J.-F."/>
            <person name="Dominguez A."/>
            <person name="Elias M."/>
            <person name="Eslava A.P."/>
            <person name="Glaser F."/>
            <person name="Grimwood J."/>
            <person name="Gutierrez G."/>
            <person name="Heitman J."/>
            <person name="Henrissat B."/>
            <person name="Iturriaga E.A."/>
            <person name="Lang B.F."/>
            <person name="Lavin J.L."/>
            <person name="Lee S."/>
            <person name="Li W."/>
            <person name="Lindquist E."/>
            <person name="Lopez-Garcia S."/>
            <person name="Luque E.M."/>
            <person name="Marcos A.T."/>
            <person name="Martin J."/>
            <person name="McCluskey K."/>
            <person name="Medina H.R."/>
            <person name="Miralles-Duran A."/>
            <person name="Miyazaki A."/>
            <person name="Munoz-Torres E."/>
            <person name="Oguiza J.A."/>
            <person name="Ohm R."/>
            <person name="Olmedo M."/>
            <person name="Orejas M."/>
            <person name="Ortiz-Castellanos L."/>
            <person name="Pisabarro A.G."/>
            <person name="Rodriguez-Romero J."/>
            <person name="Ruiz-Herrera J."/>
            <person name="Ruiz-Vazquez R."/>
            <person name="Sanz C."/>
            <person name="Schackwitz W."/>
            <person name="Schmutz J."/>
            <person name="Shahriari M."/>
            <person name="Shelest E."/>
            <person name="Silva-Franco F."/>
            <person name="Soanes D."/>
            <person name="Syed K."/>
            <person name="Tagua V.G."/>
            <person name="Talbot N.J."/>
            <person name="Thon M."/>
            <person name="De vries R.P."/>
            <person name="Wiebenga A."/>
            <person name="Yadav J.S."/>
            <person name="Braun E.L."/>
            <person name="Baker S."/>
            <person name="Garre V."/>
            <person name="Horwitz B."/>
            <person name="Torres-Martinez S."/>
            <person name="Idnurm A."/>
            <person name="Herrera-Estrella A."/>
            <person name="Gabaldon T."/>
            <person name="Grigoriev I.V."/>
        </authorList>
    </citation>
    <scope>NUCLEOTIDE SEQUENCE [LARGE SCALE GENOMIC DNA]</scope>
    <source>
        <strain evidence="2">NRRL 1555(-)</strain>
    </source>
</reference>
<evidence type="ECO:0000313" key="1">
    <source>
        <dbReference type="EMBL" id="OAD65963.1"/>
    </source>
</evidence>
<dbReference type="EMBL" id="KV441007">
    <property type="protein sequence ID" value="OAD65963.1"/>
    <property type="molecule type" value="Genomic_DNA"/>
</dbReference>
<dbReference type="RefSeq" id="XP_018284003.1">
    <property type="nucleotide sequence ID" value="XM_018442812.1"/>
</dbReference>
<dbReference type="VEuPathDB" id="FungiDB:PHYBLDRAFT_73261"/>
<proteinExistence type="predicted"/>
<dbReference type="OrthoDB" id="167809at2759"/>
<evidence type="ECO:0000313" key="2">
    <source>
        <dbReference type="Proteomes" id="UP000077315"/>
    </source>
</evidence>
<dbReference type="InParanoid" id="A0A162TC88"/>
<accession>A0A162TC88</accession>
<keyword evidence="2" id="KW-1185">Reference proteome</keyword>
<dbReference type="GeneID" id="29003718"/>
<protein>
    <submittedName>
        <fullName evidence="1">Uncharacterized protein</fullName>
    </submittedName>
</protein>
<gene>
    <name evidence="1" type="ORF">PHYBLDRAFT_73261</name>
</gene>
<sequence length="190" mass="21333">MFASLLEMPNTKAKVSKGWWITCIIYENFYQCYVSYSSEARSKIQSRNTKGTECLSTYKNYALSNNFTCKIKDRKFAIFHPACSKTDVCCSKPSSHQERIFLLTIEDGTISETILENLAKSCDTQKGTNDKVAVVRKMAPCFPEVFIVNSTYKTNCIKTTLICVEGARNLCGEKLCLALIAAESKCVGEY</sequence>
<organism evidence="1 2">
    <name type="scientific">Phycomyces blakesleeanus (strain ATCC 8743b / DSM 1359 / FGSC 10004 / NBRC 33097 / NRRL 1555)</name>
    <dbReference type="NCBI Taxonomy" id="763407"/>
    <lineage>
        <taxon>Eukaryota</taxon>
        <taxon>Fungi</taxon>
        <taxon>Fungi incertae sedis</taxon>
        <taxon>Mucoromycota</taxon>
        <taxon>Mucoromycotina</taxon>
        <taxon>Mucoromycetes</taxon>
        <taxon>Mucorales</taxon>
        <taxon>Phycomycetaceae</taxon>
        <taxon>Phycomyces</taxon>
    </lineage>
</organism>